<feature type="region of interest" description="Disordered" evidence="1">
    <location>
        <begin position="1"/>
        <end position="141"/>
    </location>
</feature>
<dbReference type="EMBL" id="JABWUV010000031">
    <property type="protein sequence ID" value="KAF6273835.1"/>
    <property type="molecule type" value="Genomic_DNA"/>
</dbReference>
<evidence type="ECO:0000256" key="1">
    <source>
        <dbReference type="SAM" id="MobiDB-lite"/>
    </source>
</evidence>
<organism evidence="2 3">
    <name type="scientific">Myotis myotis</name>
    <name type="common">Greater mouse-eared bat</name>
    <name type="synonym">Vespertilio myotis</name>
    <dbReference type="NCBI Taxonomy" id="51298"/>
    <lineage>
        <taxon>Eukaryota</taxon>
        <taxon>Metazoa</taxon>
        <taxon>Chordata</taxon>
        <taxon>Craniata</taxon>
        <taxon>Vertebrata</taxon>
        <taxon>Euteleostomi</taxon>
        <taxon>Mammalia</taxon>
        <taxon>Eutheria</taxon>
        <taxon>Laurasiatheria</taxon>
        <taxon>Chiroptera</taxon>
        <taxon>Yangochiroptera</taxon>
        <taxon>Vespertilionidae</taxon>
        <taxon>Myotis</taxon>
    </lineage>
</organism>
<reference evidence="2 3" key="1">
    <citation type="journal article" date="2020" name="Nature">
        <title>Six reference-quality genomes reveal evolution of bat adaptations.</title>
        <authorList>
            <person name="Jebb D."/>
            <person name="Huang Z."/>
            <person name="Pippel M."/>
            <person name="Hughes G.M."/>
            <person name="Lavrichenko K."/>
            <person name="Devanna P."/>
            <person name="Winkler S."/>
            <person name="Jermiin L.S."/>
            <person name="Skirmuntt E.C."/>
            <person name="Katzourakis A."/>
            <person name="Burkitt-Gray L."/>
            <person name="Ray D.A."/>
            <person name="Sullivan K.A.M."/>
            <person name="Roscito J.G."/>
            <person name="Kirilenko B.M."/>
            <person name="Davalos L.M."/>
            <person name="Corthals A.P."/>
            <person name="Power M.L."/>
            <person name="Jones G."/>
            <person name="Ransome R.D."/>
            <person name="Dechmann D.K.N."/>
            <person name="Locatelli A.G."/>
            <person name="Puechmaille S.J."/>
            <person name="Fedrigo O."/>
            <person name="Jarvis E.D."/>
            <person name="Hiller M."/>
            <person name="Vernes S.C."/>
            <person name="Myers E.W."/>
            <person name="Teeling E.C."/>
        </authorList>
    </citation>
    <scope>NUCLEOTIDE SEQUENCE [LARGE SCALE GENOMIC DNA]</scope>
    <source>
        <strain evidence="2">MMyoMyo1</strain>
        <tissue evidence="2">Flight muscle</tissue>
    </source>
</reference>
<proteinExistence type="predicted"/>
<evidence type="ECO:0000313" key="2">
    <source>
        <dbReference type="EMBL" id="KAF6273835.1"/>
    </source>
</evidence>
<feature type="compositionally biased region" description="Low complexity" evidence="1">
    <location>
        <begin position="43"/>
        <end position="63"/>
    </location>
</feature>
<dbReference type="Proteomes" id="UP000527355">
    <property type="component" value="Unassembled WGS sequence"/>
</dbReference>
<dbReference type="SUPFAM" id="SSF48065">
    <property type="entry name" value="DBL homology domain (DH-domain)"/>
    <property type="match status" value="1"/>
</dbReference>
<keyword evidence="3" id="KW-1185">Reference proteome</keyword>
<comment type="caution">
    <text evidence="2">The sequence shown here is derived from an EMBL/GenBank/DDBJ whole genome shotgun (WGS) entry which is preliminary data.</text>
</comment>
<protein>
    <submittedName>
        <fullName evidence="2">FYVE, RhoGEF and PH domain containing 3</fullName>
    </submittedName>
</protein>
<dbReference type="VEuPathDB" id="HostDB:GeneID_118652527"/>
<gene>
    <name evidence="2" type="ORF">mMyoMyo1_005122</name>
</gene>
<dbReference type="InterPro" id="IPR035899">
    <property type="entry name" value="DBL_dom_sf"/>
</dbReference>
<dbReference type="AlphaFoldDB" id="A0A7J7RCY5"/>
<accession>A0A7J7RCY5</accession>
<sequence>MEAGGGVSTAPAPRAAPEGPEDGPGGCSPELPGTDPGKLQALPIGPGAPRAAPAPRSPGGQAAVSPAKIPNRDSGIDSPTRSAPAGPFSCQEGSEAGGPTLPALHPEAAPGSNTTRKEANSDMGQDGGQEPALESSPPGACADLAKRSRSQELLHIAQELLHTEETYVRRLHLLDQVAFWLGHAFVCVHSFMGSFTGKLPILTLARPYIWNTNDYTKTQTNLSTLQKLILFAFRACGCGAKVLPGPLAGFYSLFLAVTLYEHVNSLWTSF</sequence>
<evidence type="ECO:0000313" key="3">
    <source>
        <dbReference type="Proteomes" id="UP000527355"/>
    </source>
</evidence>
<name>A0A7J7RCY5_MYOMY</name>